<accession>A0A2A6LRE7</accession>
<dbReference type="InterPro" id="IPR011051">
    <property type="entry name" value="RmlC_Cupin_sf"/>
</dbReference>
<evidence type="ECO:0000313" key="3">
    <source>
        <dbReference type="Proteomes" id="UP000220353"/>
    </source>
</evidence>
<evidence type="ECO:0000313" key="2">
    <source>
        <dbReference type="EMBL" id="PDT44802.1"/>
    </source>
</evidence>
<dbReference type="InterPro" id="IPR014710">
    <property type="entry name" value="RmlC-like_jellyroll"/>
</dbReference>
<dbReference type="Proteomes" id="UP000220353">
    <property type="component" value="Unassembled WGS sequence"/>
</dbReference>
<dbReference type="Gene3D" id="2.60.120.10">
    <property type="entry name" value="Jelly Rolls"/>
    <property type="match status" value="1"/>
</dbReference>
<dbReference type="InterPro" id="IPR013096">
    <property type="entry name" value="Cupin_2"/>
</dbReference>
<feature type="domain" description="Cupin type-2" evidence="1">
    <location>
        <begin position="124"/>
        <end position="176"/>
    </location>
</feature>
<evidence type="ECO:0000259" key="1">
    <source>
        <dbReference type="Pfam" id="PF07883"/>
    </source>
</evidence>
<organism evidence="2 3">
    <name type="scientific">Rhizobium fredii</name>
    <name type="common">Sinorhizobium fredii</name>
    <dbReference type="NCBI Taxonomy" id="380"/>
    <lineage>
        <taxon>Bacteria</taxon>
        <taxon>Pseudomonadati</taxon>
        <taxon>Pseudomonadota</taxon>
        <taxon>Alphaproteobacteria</taxon>
        <taxon>Hyphomicrobiales</taxon>
        <taxon>Rhizobiaceae</taxon>
        <taxon>Sinorhizobium/Ensifer group</taxon>
        <taxon>Sinorhizobium</taxon>
    </lineage>
</organism>
<comment type="caution">
    <text evidence="2">The sequence shown here is derived from an EMBL/GenBank/DDBJ whole genome shotgun (WGS) entry which is preliminary data.</text>
</comment>
<dbReference type="SUPFAM" id="SSF51182">
    <property type="entry name" value="RmlC-like cupins"/>
    <property type="match status" value="1"/>
</dbReference>
<gene>
    <name evidence="2" type="ORF">CO661_27375</name>
</gene>
<dbReference type="EMBL" id="NWTC01000028">
    <property type="protein sequence ID" value="PDT44802.1"/>
    <property type="molecule type" value="Genomic_DNA"/>
</dbReference>
<reference evidence="2 3" key="1">
    <citation type="submission" date="2017-09" db="EMBL/GenBank/DDBJ databases">
        <title>Comparative genomics of rhizobia isolated from Phaseolus vulgaris in China.</title>
        <authorList>
            <person name="Tong W."/>
        </authorList>
    </citation>
    <scope>NUCLEOTIDE SEQUENCE [LARGE SCALE GENOMIC DNA]</scope>
    <source>
        <strain evidence="2 3">PCH1</strain>
    </source>
</reference>
<sequence length="216" mass="23781">MRRERKQMTIFRSGDQPPGWCELTDFEFVDLTDQPLPIPLAAEKQRLLVTSGSCRVRSAKGAQVLSEGQFLDMNGANGPFTADAGEGAAQVLVFYGRWGNELGGCGVFKLGPDTPVPVKGDPVIYPKSTSFDSHYHDCDEYWVIIEGAGTVVVGSRSFEVEVGDCVAIGMGHHHDLSEVWSDVKGAYFETTLEGRKRFGHLWEHTHGPADVRPERV</sequence>
<dbReference type="AlphaFoldDB" id="A0A2A6LRE7"/>
<protein>
    <recommendedName>
        <fullName evidence="1">Cupin type-2 domain-containing protein</fullName>
    </recommendedName>
</protein>
<dbReference type="Pfam" id="PF07883">
    <property type="entry name" value="Cupin_2"/>
    <property type="match status" value="1"/>
</dbReference>
<proteinExistence type="predicted"/>
<name>A0A2A6LRE7_RHIFR</name>